<evidence type="ECO:0000313" key="3">
    <source>
        <dbReference type="Proteomes" id="UP000645828"/>
    </source>
</evidence>
<name>A0A811YB74_NYCPR</name>
<feature type="region of interest" description="Disordered" evidence="1">
    <location>
        <begin position="126"/>
        <end position="158"/>
    </location>
</feature>
<comment type="caution">
    <text evidence="2">The sequence shown here is derived from an EMBL/GenBank/DDBJ whole genome shotgun (WGS) entry which is preliminary data.</text>
</comment>
<sequence>MREARDGNGAGGRGPPRGPGYAGAPRRPGLRRRGRGSLLLRPGYGPPSRETRTGRGFPRCAATAGAAAGGRRPRKDDALGPAADARRRGLRLQRGPLPTQMASGRSVPCPASDLLSPLVKWRLRQHSPQRDSCSALGRVPGTPISEGSWRSGTKKIGS</sequence>
<dbReference type="EMBL" id="CAJHUB010000672">
    <property type="protein sequence ID" value="CAD7674304.1"/>
    <property type="molecule type" value="Genomic_DNA"/>
</dbReference>
<evidence type="ECO:0000313" key="2">
    <source>
        <dbReference type="EMBL" id="CAD7674304.1"/>
    </source>
</evidence>
<protein>
    <submittedName>
        <fullName evidence="2">(raccoon dog) hypothetical protein</fullName>
    </submittedName>
</protein>
<organism evidence="2 3">
    <name type="scientific">Nyctereutes procyonoides</name>
    <name type="common">Raccoon dog</name>
    <name type="synonym">Canis procyonoides</name>
    <dbReference type="NCBI Taxonomy" id="34880"/>
    <lineage>
        <taxon>Eukaryota</taxon>
        <taxon>Metazoa</taxon>
        <taxon>Chordata</taxon>
        <taxon>Craniata</taxon>
        <taxon>Vertebrata</taxon>
        <taxon>Euteleostomi</taxon>
        <taxon>Mammalia</taxon>
        <taxon>Eutheria</taxon>
        <taxon>Laurasiatheria</taxon>
        <taxon>Carnivora</taxon>
        <taxon>Caniformia</taxon>
        <taxon>Canidae</taxon>
        <taxon>Nyctereutes</taxon>
    </lineage>
</organism>
<dbReference type="Proteomes" id="UP000645828">
    <property type="component" value="Unassembled WGS sequence"/>
</dbReference>
<accession>A0A811YB74</accession>
<feature type="compositionally biased region" description="Low complexity" evidence="1">
    <location>
        <begin position="61"/>
        <end position="70"/>
    </location>
</feature>
<feature type="region of interest" description="Disordered" evidence="1">
    <location>
        <begin position="1"/>
        <end position="111"/>
    </location>
</feature>
<evidence type="ECO:0000256" key="1">
    <source>
        <dbReference type="SAM" id="MobiDB-lite"/>
    </source>
</evidence>
<proteinExistence type="predicted"/>
<feature type="compositionally biased region" description="Low complexity" evidence="1">
    <location>
        <begin position="36"/>
        <end position="48"/>
    </location>
</feature>
<gene>
    <name evidence="2" type="ORF">NYPRO_LOCUS7099</name>
</gene>
<reference evidence="2" key="1">
    <citation type="submission" date="2020-12" db="EMBL/GenBank/DDBJ databases">
        <authorList>
            <consortium name="Molecular Ecology Group"/>
        </authorList>
    </citation>
    <scope>NUCLEOTIDE SEQUENCE</scope>
    <source>
        <strain evidence="2">TBG_1078</strain>
    </source>
</reference>
<keyword evidence="3" id="KW-1185">Reference proteome</keyword>
<dbReference type="AlphaFoldDB" id="A0A811YB74"/>